<dbReference type="Proteomes" id="UP000030645">
    <property type="component" value="Unassembled WGS sequence"/>
</dbReference>
<keyword evidence="1" id="KW-1133">Transmembrane helix</keyword>
<evidence type="ECO:0000313" key="2">
    <source>
        <dbReference type="EMBL" id="EXB74869.1"/>
    </source>
</evidence>
<accession>W9R745</accession>
<gene>
    <name evidence="2" type="ORF">L484_018577</name>
</gene>
<organism evidence="2 3">
    <name type="scientific">Morus notabilis</name>
    <dbReference type="NCBI Taxonomy" id="981085"/>
    <lineage>
        <taxon>Eukaryota</taxon>
        <taxon>Viridiplantae</taxon>
        <taxon>Streptophyta</taxon>
        <taxon>Embryophyta</taxon>
        <taxon>Tracheophyta</taxon>
        <taxon>Spermatophyta</taxon>
        <taxon>Magnoliopsida</taxon>
        <taxon>eudicotyledons</taxon>
        <taxon>Gunneridae</taxon>
        <taxon>Pentapetalae</taxon>
        <taxon>rosids</taxon>
        <taxon>fabids</taxon>
        <taxon>Rosales</taxon>
        <taxon>Moraceae</taxon>
        <taxon>Moreae</taxon>
        <taxon>Morus</taxon>
    </lineage>
</organism>
<keyword evidence="1" id="KW-0472">Membrane</keyword>
<dbReference type="EMBL" id="KE344662">
    <property type="protein sequence ID" value="EXB74869.1"/>
    <property type="molecule type" value="Genomic_DNA"/>
</dbReference>
<protein>
    <recommendedName>
        <fullName evidence="4">Transmembrane protein</fullName>
    </recommendedName>
</protein>
<proteinExistence type="predicted"/>
<feature type="transmembrane region" description="Helical" evidence="1">
    <location>
        <begin position="6"/>
        <end position="27"/>
    </location>
</feature>
<evidence type="ECO:0008006" key="4">
    <source>
        <dbReference type="Google" id="ProtNLM"/>
    </source>
</evidence>
<keyword evidence="3" id="KW-1185">Reference proteome</keyword>
<reference evidence="3" key="1">
    <citation type="submission" date="2013-01" db="EMBL/GenBank/DDBJ databases">
        <title>Draft Genome Sequence of a Mulberry Tree, Morus notabilis C.K. Schneid.</title>
        <authorList>
            <person name="He N."/>
            <person name="Zhao S."/>
        </authorList>
    </citation>
    <scope>NUCLEOTIDE SEQUENCE</scope>
</reference>
<name>W9R745_9ROSA</name>
<evidence type="ECO:0000313" key="3">
    <source>
        <dbReference type="Proteomes" id="UP000030645"/>
    </source>
</evidence>
<evidence type="ECO:0000256" key="1">
    <source>
        <dbReference type="SAM" id="Phobius"/>
    </source>
</evidence>
<keyword evidence="1" id="KW-0812">Transmembrane</keyword>
<sequence length="85" mass="9265">MEEGVTNFFTVLLSVLSFVALLLLGFISLVETELGKDGVCWWMLNVDGGFTSMRCAGALEELHLGGFLIPMVLCLFQPSACQGYN</sequence>
<dbReference type="AlphaFoldDB" id="W9R745"/>